<protein>
    <recommendedName>
        <fullName evidence="4">Lipoprotein</fullName>
    </recommendedName>
</protein>
<reference evidence="2 3" key="1">
    <citation type="submission" date="2020-08" db="EMBL/GenBank/DDBJ databases">
        <authorList>
            <person name="Seo M.-J."/>
        </authorList>
    </citation>
    <scope>NUCLEOTIDE SEQUENCE [LARGE SCALE GENOMIC DNA]</scope>
    <source>
        <strain evidence="2 3">KIGAM211</strain>
    </source>
</reference>
<dbReference type="Proteomes" id="UP000523955">
    <property type="component" value="Unassembled WGS sequence"/>
</dbReference>
<feature type="signal peptide" evidence="1">
    <location>
        <begin position="1"/>
        <end position="23"/>
    </location>
</feature>
<dbReference type="PROSITE" id="PS51257">
    <property type="entry name" value="PROKAR_LIPOPROTEIN"/>
    <property type="match status" value="1"/>
</dbReference>
<feature type="chain" id="PRO_5030736358" description="Lipoprotein" evidence="1">
    <location>
        <begin position="24"/>
        <end position="112"/>
    </location>
</feature>
<evidence type="ECO:0000313" key="2">
    <source>
        <dbReference type="EMBL" id="MBB6628879.1"/>
    </source>
</evidence>
<keyword evidence="3" id="KW-1185">Reference proteome</keyword>
<keyword evidence="1" id="KW-0732">Signal</keyword>
<evidence type="ECO:0008006" key="4">
    <source>
        <dbReference type="Google" id="ProtNLM"/>
    </source>
</evidence>
<evidence type="ECO:0000313" key="3">
    <source>
        <dbReference type="Proteomes" id="UP000523955"/>
    </source>
</evidence>
<sequence>MRRRLVWISLAVNATLLWLVAAACSGLQGDDSAWYDAENGCYDALESRLAERYADGAVDQVGEPAAVGASIRLTWVYGYFDDRPGPRGTVTCRLERDGDSARVTDVAVEVDP</sequence>
<comment type="caution">
    <text evidence="2">The sequence shown here is derived from an EMBL/GenBank/DDBJ whole genome shotgun (WGS) entry which is preliminary data.</text>
</comment>
<evidence type="ECO:0000256" key="1">
    <source>
        <dbReference type="SAM" id="SignalP"/>
    </source>
</evidence>
<proteinExistence type="predicted"/>
<dbReference type="EMBL" id="JACKXE010000001">
    <property type="protein sequence ID" value="MBB6628879.1"/>
    <property type="molecule type" value="Genomic_DNA"/>
</dbReference>
<dbReference type="AlphaFoldDB" id="A0A7X0RKQ1"/>
<name>A0A7X0RKQ1_9ACTN</name>
<accession>A0A7X0RKQ1</accession>
<dbReference type="RefSeq" id="WP_185253890.1">
    <property type="nucleotide sequence ID" value="NZ_JACKXE010000001.1"/>
</dbReference>
<gene>
    <name evidence="2" type="ORF">H5V45_16240</name>
</gene>
<organism evidence="2 3">
    <name type="scientific">Nocardioides luti</name>
    <dbReference type="NCBI Taxonomy" id="2761101"/>
    <lineage>
        <taxon>Bacteria</taxon>
        <taxon>Bacillati</taxon>
        <taxon>Actinomycetota</taxon>
        <taxon>Actinomycetes</taxon>
        <taxon>Propionibacteriales</taxon>
        <taxon>Nocardioidaceae</taxon>
        <taxon>Nocardioides</taxon>
    </lineage>
</organism>